<dbReference type="PANTHER" id="PTHR46938">
    <property type="entry name" value="DISCOIDIN-1 SUBUNIT A-RELATED-RELATED"/>
    <property type="match status" value="1"/>
</dbReference>
<evidence type="ECO:0000313" key="2">
    <source>
        <dbReference type="EMBL" id="MBL4919042.1"/>
    </source>
</evidence>
<dbReference type="AlphaFoldDB" id="A0A8K0VBI2"/>
<comment type="caution">
    <text evidence="2">The sequence shown here is derived from an EMBL/GenBank/DDBJ whole genome shotgun (WGS) entry which is preliminary data.</text>
</comment>
<name>A0A8K0VBI2_9RHOB</name>
<dbReference type="InterPro" id="IPR037221">
    <property type="entry name" value="H-type_lectin_dom_sf"/>
</dbReference>
<dbReference type="InterPro" id="IPR052487">
    <property type="entry name" value="Galactose-binding_lectin"/>
</dbReference>
<reference evidence="2" key="1">
    <citation type="submission" date="2021-01" db="EMBL/GenBank/DDBJ databases">
        <title>Tabrizicola alba sp. nov. a motile alkaliphilic bacterium isolated from a soda lake.</title>
        <authorList>
            <person name="Szuroczki S."/>
            <person name="Abbaszade G."/>
            <person name="Schumann P."/>
            <person name="Toth E."/>
        </authorList>
    </citation>
    <scope>NUCLEOTIDE SEQUENCE</scope>
    <source>
        <strain evidence="2">DMG-N-6</strain>
    </source>
</reference>
<dbReference type="GO" id="GO:0009986">
    <property type="term" value="C:cell surface"/>
    <property type="evidence" value="ECO:0007669"/>
    <property type="project" value="TreeGrafter"/>
</dbReference>
<evidence type="ECO:0000259" key="1">
    <source>
        <dbReference type="Pfam" id="PF09458"/>
    </source>
</evidence>
<dbReference type="GO" id="GO:0070492">
    <property type="term" value="F:oligosaccharide binding"/>
    <property type="evidence" value="ECO:0007669"/>
    <property type="project" value="TreeGrafter"/>
</dbReference>
<sequence>MAQAPQKVQKLEEPPPSQQCLTVGGLQVISAIDTLFNHVDEQLPMWTGEGDRKVAMNVAFLSPFASPPVVTIGLAAIDSAHDQNLRFWLAAHDITTTGFKIEFSTWADTHIARAAISWHAIGPVTQKS</sequence>
<dbReference type="InterPro" id="IPR019019">
    <property type="entry name" value="H-type_lectin_domain"/>
</dbReference>
<gene>
    <name evidence="2" type="ORF">JL811_17605</name>
</gene>
<dbReference type="RefSeq" id="WP_202690016.1">
    <property type="nucleotide sequence ID" value="NZ_JAESVN010000011.1"/>
</dbReference>
<protein>
    <submittedName>
        <fullName evidence="2">H-type lectin domain-containing protein</fullName>
    </submittedName>
</protein>
<accession>A0A8K0VBI2</accession>
<dbReference type="GO" id="GO:0098609">
    <property type="term" value="P:cell-cell adhesion"/>
    <property type="evidence" value="ECO:0007669"/>
    <property type="project" value="TreeGrafter"/>
</dbReference>
<dbReference type="Gene3D" id="2.60.40.2080">
    <property type="match status" value="1"/>
</dbReference>
<feature type="domain" description="H-type lectin" evidence="1">
    <location>
        <begin position="57"/>
        <end position="121"/>
    </location>
</feature>
<evidence type="ECO:0000313" key="3">
    <source>
        <dbReference type="Proteomes" id="UP000648908"/>
    </source>
</evidence>
<organism evidence="2 3">
    <name type="scientific">Szabonella alba</name>
    <dbReference type="NCBI Taxonomy" id="2804194"/>
    <lineage>
        <taxon>Bacteria</taxon>
        <taxon>Pseudomonadati</taxon>
        <taxon>Pseudomonadota</taxon>
        <taxon>Alphaproteobacteria</taxon>
        <taxon>Rhodobacterales</taxon>
        <taxon>Paracoccaceae</taxon>
        <taxon>Szabonella</taxon>
    </lineage>
</organism>
<dbReference type="Pfam" id="PF09458">
    <property type="entry name" value="H_lectin"/>
    <property type="match status" value="1"/>
</dbReference>
<dbReference type="Proteomes" id="UP000648908">
    <property type="component" value="Unassembled WGS sequence"/>
</dbReference>
<keyword evidence="3" id="KW-1185">Reference proteome</keyword>
<dbReference type="GO" id="GO:0030247">
    <property type="term" value="F:polysaccharide binding"/>
    <property type="evidence" value="ECO:0007669"/>
    <property type="project" value="TreeGrafter"/>
</dbReference>
<dbReference type="GO" id="GO:0098636">
    <property type="term" value="C:protein complex involved in cell adhesion"/>
    <property type="evidence" value="ECO:0007669"/>
    <property type="project" value="TreeGrafter"/>
</dbReference>
<dbReference type="EMBL" id="JAESVN010000011">
    <property type="protein sequence ID" value="MBL4919042.1"/>
    <property type="molecule type" value="Genomic_DNA"/>
</dbReference>
<dbReference type="SUPFAM" id="SSF141086">
    <property type="entry name" value="Agglutinin HPA-like"/>
    <property type="match status" value="1"/>
</dbReference>
<dbReference type="GO" id="GO:0046871">
    <property type="term" value="F:N-acetylgalactosamine binding"/>
    <property type="evidence" value="ECO:0007669"/>
    <property type="project" value="TreeGrafter"/>
</dbReference>
<proteinExistence type="predicted"/>
<dbReference type="GO" id="GO:0045335">
    <property type="term" value="C:phagocytic vesicle"/>
    <property type="evidence" value="ECO:0007669"/>
    <property type="project" value="TreeGrafter"/>
</dbReference>